<organism evidence="1 2">
    <name type="scientific">Segniliparus rotundus (strain ATCC BAA-972 / CDC 1076 / CIP 108378 / DSM 44985 / JCM 13578)</name>
    <dbReference type="NCBI Taxonomy" id="640132"/>
    <lineage>
        <taxon>Bacteria</taxon>
        <taxon>Bacillati</taxon>
        <taxon>Actinomycetota</taxon>
        <taxon>Actinomycetes</taxon>
        <taxon>Mycobacteriales</taxon>
        <taxon>Segniliparaceae</taxon>
        <taxon>Segniliparus</taxon>
    </lineage>
</organism>
<evidence type="ECO:0000313" key="2">
    <source>
        <dbReference type="Proteomes" id="UP000002247"/>
    </source>
</evidence>
<dbReference type="EMBL" id="CP001958">
    <property type="protein sequence ID" value="ADG98406.1"/>
    <property type="molecule type" value="Genomic_DNA"/>
</dbReference>
<dbReference type="STRING" id="640132.Srot_1949"/>
<sequence length="173" mass="17994">MPHLTLKHTAAVLLVGGLALSGCQRGNTGGATTIIQQPATNTANSTSASPDVSAVNDGKELCTKVRVKARELINATDVFWKYVLAHPGVDRTDEQLNKYIDKVTEVAGKDIPALKGVVGPSAPKEQADAVRKFTESAQDFTDSISGGSANDSRNAKASAFQDSIDGLNAACPG</sequence>
<evidence type="ECO:0000313" key="1">
    <source>
        <dbReference type="EMBL" id="ADG98406.1"/>
    </source>
</evidence>
<dbReference type="HOGENOM" id="CLU_103764_0_0_11"/>
<name>D6Z8X6_SEGRD</name>
<dbReference type="OrthoDB" id="9892821at2"/>
<reference evidence="1 2" key="1">
    <citation type="journal article" date="2010" name="Stand. Genomic Sci.">
        <title>Complete genome sequence of Segniliparus rotundus type strain (CDC 1076).</title>
        <authorList>
            <person name="Sikorski J."/>
            <person name="Lapidus A."/>
            <person name="Copeland A."/>
            <person name="Misra M."/>
            <person name="Glavina Del Rio T."/>
            <person name="Nolan M."/>
            <person name="Lucas S."/>
            <person name="Chen F."/>
            <person name="Tice H."/>
            <person name="Cheng J.F."/>
            <person name="Jando M."/>
            <person name="Schneider S."/>
            <person name="Bruce D."/>
            <person name="Goodwin L."/>
            <person name="Pitluck S."/>
            <person name="Liolios K."/>
            <person name="Mikhailova N."/>
            <person name="Pati A."/>
            <person name="Ivanova N."/>
            <person name="Mavromatis K."/>
            <person name="Chen A."/>
            <person name="Palaniappan K."/>
            <person name="Chertkov O."/>
            <person name="Land M."/>
            <person name="Hauser L."/>
            <person name="Chang Y.J."/>
            <person name="Jeffries C.D."/>
            <person name="Brettin T."/>
            <person name="Detter J.C."/>
            <person name="Han C."/>
            <person name="Rohde M."/>
            <person name="Goker M."/>
            <person name="Bristow J."/>
            <person name="Eisen J.A."/>
            <person name="Markowitz V."/>
            <person name="Hugenholtz P."/>
            <person name="Kyrpides N.C."/>
            <person name="Klenk H.P."/>
        </authorList>
    </citation>
    <scope>NUCLEOTIDE SEQUENCE [LARGE SCALE GENOMIC DNA]</scope>
    <source>
        <strain evidence="2">ATCC BAA-972 / CDC 1076 / CIP 108378 / DSM 44985 / JCM 13578</strain>
    </source>
</reference>
<protein>
    <recommendedName>
        <fullName evidence="3">Lipoprotein</fullName>
    </recommendedName>
</protein>
<gene>
    <name evidence="1" type="ordered locus">Srot_1949</name>
</gene>
<evidence type="ECO:0008006" key="3">
    <source>
        <dbReference type="Google" id="ProtNLM"/>
    </source>
</evidence>
<dbReference type="RefSeq" id="WP_013138859.1">
    <property type="nucleotide sequence ID" value="NC_014168.1"/>
</dbReference>
<dbReference type="Proteomes" id="UP000002247">
    <property type="component" value="Chromosome"/>
</dbReference>
<dbReference type="KEGG" id="srt:Srot_1949"/>
<keyword evidence="2" id="KW-1185">Reference proteome</keyword>
<dbReference type="AlphaFoldDB" id="D6Z8X6"/>
<accession>D6Z8X6</accession>
<proteinExistence type="predicted"/>
<dbReference type="PROSITE" id="PS51257">
    <property type="entry name" value="PROKAR_LIPOPROTEIN"/>
    <property type="match status" value="1"/>
</dbReference>